<feature type="region of interest" description="Disordered" evidence="3">
    <location>
        <begin position="133"/>
        <end position="183"/>
    </location>
</feature>
<feature type="region of interest" description="Disordered" evidence="3">
    <location>
        <begin position="403"/>
        <end position="448"/>
    </location>
</feature>
<evidence type="ECO:0000313" key="5">
    <source>
        <dbReference type="Proteomes" id="UP001054857"/>
    </source>
</evidence>
<organism evidence="4 5">
    <name type="scientific">Astrephomene gubernaculifera</name>
    <dbReference type="NCBI Taxonomy" id="47775"/>
    <lineage>
        <taxon>Eukaryota</taxon>
        <taxon>Viridiplantae</taxon>
        <taxon>Chlorophyta</taxon>
        <taxon>core chlorophytes</taxon>
        <taxon>Chlorophyceae</taxon>
        <taxon>CS clade</taxon>
        <taxon>Chlamydomonadales</taxon>
        <taxon>Astrephomenaceae</taxon>
        <taxon>Astrephomene</taxon>
    </lineage>
</organism>
<dbReference type="GO" id="GO:0016172">
    <property type="term" value="F:antifreeze activity"/>
    <property type="evidence" value="ECO:0007669"/>
    <property type="project" value="InterPro"/>
</dbReference>
<protein>
    <submittedName>
        <fullName evidence="4">Uncharacterized protein</fullName>
    </submittedName>
</protein>
<keyword evidence="2" id="KW-0047">Antifreeze protein</keyword>
<dbReference type="PRINTS" id="PR00308">
    <property type="entry name" value="ANTIFREEZEI"/>
</dbReference>
<feature type="non-terminal residue" evidence="4">
    <location>
        <position position="602"/>
    </location>
</feature>
<evidence type="ECO:0000313" key="4">
    <source>
        <dbReference type="EMBL" id="GFR47702.1"/>
    </source>
</evidence>
<feature type="region of interest" description="Disordered" evidence="3">
    <location>
        <begin position="578"/>
        <end position="602"/>
    </location>
</feature>
<evidence type="ECO:0000256" key="2">
    <source>
        <dbReference type="ARBA" id="ARBA00023076"/>
    </source>
</evidence>
<gene>
    <name evidence="4" type="ORF">Agub_g9455</name>
</gene>
<feature type="compositionally biased region" description="Low complexity" evidence="3">
    <location>
        <begin position="438"/>
        <end position="448"/>
    </location>
</feature>
<feature type="region of interest" description="Disordered" evidence="3">
    <location>
        <begin position="512"/>
        <end position="540"/>
    </location>
</feature>
<feature type="compositionally biased region" description="Low complexity" evidence="3">
    <location>
        <begin position="580"/>
        <end position="594"/>
    </location>
</feature>
<accession>A0AAD3DV55</accession>
<dbReference type="InterPro" id="IPR000104">
    <property type="entry name" value="Antifreeze_1"/>
</dbReference>
<keyword evidence="5" id="KW-1185">Reference proteome</keyword>
<evidence type="ECO:0000256" key="3">
    <source>
        <dbReference type="SAM" id="MobiDB-lite"/>
    </source>
</evidence>
<comment type="caution">
    <text evidence="4">The sequence shown here is derived from an EMBL/GenBank/DDBJ whole genome shotgun (WGS) entry which is preliminary data.</text>
</comment>
<feature type="compositionally biased region" description="Basic and acidic residues" evidence="3">
    <location>
        <begin position="405"/>
        <end position="417"/>
    </location>
</feature>
<name>A0AAD3DV55_9CHLO</name>
<sequence length="602" mass="59005">VDGCVKAEEGWLMPTLVFNALLSYMPDCANPCVSPPPPFLLPLAPRFPGLPLQSSSSSSPASSAASPFLALMQQYTRLVLLTLEVVAADPRVTTTRPLRRPETVTRPSGYDTAFTSTCDLAFANSTRSSASTISSGSASSAGSSGSASTSSSSSASTSSSSSASTSSSGSASTSSSSSAGSMCPPRGLAVRLLVAFMGAVRGSEWSLGRFVEGVRVAYDQGLAADELFSQLEEWEFAQSGGLLPIADPSRTAAAAAAAAEATATAAAATSSQAAAAAATSSQAAAAAAATSSPAAAAAAATSSPAAAAAAATSSQAAAAAAATSSQAAAAAATSSPAAAAAAATSSQAAAAAAATSSQAAAAAAATSSQAAAAAAAATSSQAAAAAAATSSQAAAAAAAASGVQKESRSGEGAREESGGVVEGEGSSSTEASPPPPQDQQQQQQPAAPEYEITKQLLSCWISLSYMALAQLQVPYPAAGQRLGWAWAGFGDPIEAIGMNDFVGNVLRGMAGADPRVIPQPPTHQQQPQEQQQERWKRGGSTPLVRVEDESLPATSTAVRVFAQQVALVQAVCRSVMQGEPGAAPGAAAGAAAAGGDKEETTD</sequence>
<dbReference type="EMBL" id="BMAR01000019">
    <property type="protein sequence ID" value="GFR47702.1"/>
    <property type="molecule type" value="Genomic_DNA"/>
</dbReference>
<dbReference type="AlphaFoldDB" id="A0AAD3DV55"/>
<proteinExistence type="inferred from homology"/>
<comment type="similarity">
    <text evidence="1">Belongs to the type-I AFP family.</text>
</comment>
<dbReference type="Proteomes" id="UP001054857">
    <property type="component" value="Unassembled WGS sequence"/>
</dbReference>
<feature type="compositionally biased region" description="Low complexity" evidence="3">
    <location>
        <begin position="133"/>
        <end position="181"/>
    </location>
</feature>
<reference evidence="4 5" key="1">
    <citation type="journal article" date="2021" name="Sci. Rep.">
        <title>Genome sequencing of the multicellular alga Astrephomene provides insights into convergent evolution of germ-soma differentiation.</title>
        <authorList>
            <person name="Yamashita S."/>
            <person name="Yamamoto K."/>
            <person name="Matsuzaki R."/>
            <person name="Suzuki S."/>
            <person name="Yamaguchi H."/>
            <person name="Hirooka S."/>
            <person name="Minakuchi Y."/>
            <person name="Miyagishima S."/>
            <person name="Kawachi M."/>
            <person name="Toyoda A."/>
            <person name="Nozaki H."/>
        </authorList>
    </citation>
    <scope>NUCLEOTIDE SEQUENCE [LARGE SCALE GENOMIC DNA]</scope>
    <source>
        <strain evidence="4 5">NIES-4017</strain>
    </source>
</reference>
<evidence type="ECO:0000256" key="1">
    <source>
        <dbReference type="ARBA" id="ARBA00006358"/>
    </source>
</evidence>